<proteinExistence type="predicted"/>
<reference evidence="2 3" key="1">
    <citation type="submission" date="2015-03" db="EMBL/GenBank/DDBJ databases">
        <authorList>
            <person name="Morales-Cruz A."/>
            <person name="Amrine K.C."/>
            <person name="Cantu D."/>
        </authorList>
    </citation>
    <scope>NUCLEOTIDE SEQUENCE [LARGE SCALE GENOMIC DNA]</scope>
    <source>
        <strain evidence="2">DS831</strain>
    </source>
</reference>
<dbReference type="InterPro" id="IPR010730">
    <property type="entry name" value="HET"/>
</dbReference>
<protein>
    <submittedName>
        <fullName evidence="2">Putative heterokaryon incompatibility</fullName>
    </submittedName>
</protein>
<evidence type="ECO:0000313" key="3">
    <source>
        <dbReference type="Proteomes" id="UP000034182"/>
    </source>
</evidence>
<evidence type="ECO:0000313" key="2">
    <source>
        <dbReference type="EMBL" id="KKY28927.1"/>
    </source>
</evidence>
<evidence type="ECO:0000259" key="1">
    <source>
        <dbReference type="Pfam" id="PF06985"/>
    </source>
</evidence>
<comment type="caution">
    <text evidence="2">The sequence shown here is derived from an EMBL/GenBank/DDBJ whole genome shotgun (WGS) entry which is preliminary data.</text>
</comment>
<dbReference type="Pfam" id="PF06985">
    <property type="entry name" value="HET"/>
    <property type="match status" value="1"/>
</dbReference>
<dbReference type="AlphaFoldDB" id="A0A0G2F2B0"/>
<feature type="domain" description="Heterokaryon incompatibility" evidence="1">
    <location>
        <begin position="375"/>
        <end position="514"/>
    </location>
</feature>
<dbReference type="PANTHER" id="PTHR33112">
    <property type="entry name" value="DOMAIN PROTEIN, PUTATIVE-RELATED"/>
    <property type="match status" value="1"/>
</dbReference>
<dbReference type="PANTHER" id="PTHR33112:SF16">
    <property type="entry name" value="HETEROKARYON INCOMPATIBILITY DOMAIN-CONTAINING PROTEIN"/>
    <property type="match status" value="1"/>
</dbReference>
<dbReference type="EMBL" id="LAQI01000001">
    <property type="protein sequence ID" value="KKY28927.1"/>
    <property type="molecule type" value="Genomic_DNA"/>
</dbReference>
<accession>A0A0G2F2B0</accession>
<gene>
    <name evidence="2" type="ORF">UCDDS831_g00012</name>
</gene>
<name>A0A0G2F2B0_9PEZI</name>
<organism evidence="2 3">
    <name type="scientific">Diplodia seriata</name>
    <dbReference type="NCBI Taxonomy" id="420778"/>
    <lineage>
        <taxon>Eukaryota</taxon>
        <taxon>Fungi</taxon>
        <taxon>Dikarya</taxon>
        <taxon>Ascomycota</taxon>
        <taxon>Pezizomycotina</taxon>
        <taxon>Dothideomycetes</taxon>
        <taxon>Dothideomycetes incertae sedis</taxon>
        <taxon>Botryosphaeriales</taxon>
        <taxon>Botryosphaeriaceae</taxon>
        <taxon>Diplodia</taxon>
    </lineage>
</organism>
<dbReference type="Proteomes" id="UP000034182">
    <property type="component" value="Unassembled WGS sequence"/>
</dbReference>
<reference evidence="2 3" key="2">
    <citation type="submission" date="2015-05" db="EMBL/GenBank/DDBJ databases">
        <title>Distinctive expansion of gene families associated with plant cell wall degradation and secondary metabolism in the genomes of grapevine trunk pathogens.</title>
        <authorList>
            <person name="Lawrence D.P."/>
            <person name="Travadon R."/>
            <person name="Rolshausen P.E."/>
            <person name="Baumgartner K."/>
        </authorList>
    </citation>
    <scope>NUCLEOTIDE SEQUENCE [LARGE SCALE GENOMIC DNA]</scope>
    <source>
        <strain evidence="2">DS831</strain>
    </source>
</reference>
<sequence>MLDIPDFDLIDAAFIDDKKPQFSSRQLAQAEQIASASLFHDWMVSPRSARLLVQWDAPTPPRTVGGVSPLSTFCGAMARALQTRGPRFIPLLWFCGRHIDTSDPDNDENSHIGARSMLASLIDQLLRRHDFDTRPLHRDLDLSALQSRSPAALAKLLDWLIRRLPPTTTVVLIVDGVVLFEREEFQDEALPALSGLLRLASDGVSAAAVKVLFASTPDNAVVDTVLCNRCKSLEIDDRSLCSPTDPCAPRTAVNIKVEFEYHDTFPELPDLKSSAEAGCGFCKMLRQTIINKYGDELEKLSTSHGLEGPRWLLIHNVTYIGEFVTSLNTDTGHYGLSGLRAEVDHAGRGIFKKFVGFNVYADRASNPHLKTLAGNYEQHQNGIPIDTIPKTLHDAILVTRVLGIQYLWIDALCIIQDDASDWQQEAIQMGQIYRNAAATIVAAAATTSNQGFLARPRDRMNVRIPYTSSTTTSTPGSGKAKGTFQLWQRVTAHLSEDITVQASAWSTRAWTFQEQHLSTRALYFGTHLTHFQCQRDVAAENSAASSVFWPAPWARELGVQDPARAATSTITMMHNAWFDIVGDYSARALTVAGDKLPALASMAGAIGDALRAVVRDDDNNNNDGYHYCAGLWRGDIVRGLLWKGKFDVFDTSRLSRPDPGSSYYRAPSWSWAAF</sequence>